<comment type="cofactor">
    <cofactor evidence="1">
        <name>Mg(2+)</name>
        <dbReference type="ChEBI" id="CHEBI:18420"/>
    </cofactor>
</comment>
<dbReference type="InterPro" id="IPR012676">
    <property type="entry name" value="TGS-like"/>
</dbReference>
<sequence length="364" mass="40251">MAIACGIVGLPNVGKSTLFNALTSNEAEAANYPFCTIDPNVGIVNVPDPRLKKLVDGFQTDREVPTTVEFVDIAGLVKGASKGEGLGNQFLGNIRACDAVAHVVRCFSDDNVVHVHGDVNPLHDIDIIETELILKDVESVEKRMEGVQKKVRANDKDAKEEFEMLDLLQKHLDGGKPARLFERDEKTGAWIRAMQLLTDKPVMYIANTNEEGVKNGNQYVDAVRKRAAEEGAVVVPICAKIESEIALLDEADRDLFLADLGMEEPGLDRVIREAYSLLGLITYFTAGKKECRAWTVRKGSTAPQAAGVIHTDFEKGFIRAEVMAYDEWNRLGSEQAVKDAGLYRVEGKEYIVKDGDIMYFRFNV</sequence>
<dbReference type="Pfam" id="PF06071">
    <property type="entry name" value="YchF-GTPase_C"/>
    <property type="match status" value="1"/>
</dbReference>
<dbReference type="InterPro" id="IPR004095">
    <property type="entry name" value="TGS"/>
</dbReference>
<gene>
    <name evidence="6" type="primary">ychF</name>
    <name evidence="9" type="ORF">BGO89_11665</name>
</gene>
<proteinExistence type="inferred from homology"/>
<dbReference type="AlphaFoldDB" id="A0A1M3KXL2"/>
<evidence type="ECO:0000256" key="6">
    <source>
        <dbReference type="HAMAP-Rule" id="MF_00944"/>
    </source>
</evidence>
<keyword evidence="5" id="KW-0460">Magnesium</keyword>
<dbReference type="HAMAP" id="MF_00944">
    <property type="entry name" value="YchF_OLA1_ATPase"/>
    <property type="match status" value="1"/>
</dbReference>
<dbReference type="InterPro" id="IPR012675">
    <property type="entry name" value="Beta-grasp_dom_sf"/>
</dbReference>
<comment type="caution">
    <text evidence="9">The sequence shown here is derived from an EMBL/GenBank/DDBJ whole genome shotgun (WGS) entry which is preliminary data.</text>
</comment>
<feature type="domain" description="TGS" evidence="8">
    <location>
        <begin position="279"/>
        <end position="362"/>
    </location>
</feature>
<dbReference type="PIRSF" id="PIRSF006641">
    <property type="entry name" value="CHP00092"/>
    <property type="match status" value="1"/>
</dbReference>
<evidence type="ECO:0000313" key="9">
    <source>
        <dbReference type="EMBL" id="OJX57152.1"/>
    </source>
</evidence>
<dbReference type="InterPro" id="IPR013029">
    <property type="entry name" value="YchF_C"/>
</dbReference>
<dbReference type="Pfam" id="PF01926">
    <property type="entry name" value="MMR_HSR1"/>
    <property type="match status" value="1"/>
</dbReference>
<name>A0A1M3KXL2_9BACT</name>
<comment type="function">
    <text evidence="6">ATPase that binds to both the 70S ribosome and the 50S ribosomal subunit in a nucleotide-independent manner.</text>
</comment>
<dbReference type="PROSITE" id="PS51880">
    <property type="entry name" value="TGS"/>
    <property type="match status" value="1"/>
</dbReference>
<dbReference type="EMBL" id="MKVH01000024">
    <property type="protein sequence ID" value="OJX57152.1"/>
    <property type="molecule type" value="Genomic_DNA"/>
</dbReference>
<dbReference type="GO" id="GO:0005525">
    <property type="term" value="F:GTP binding"/>
    <property type="evidence" value="ECO:0007669"/>
    <property type="project" value="InterPro"/>
</dbReference>
<dbReference type="InterPro" id="IPR027417">
    <property type="entry name" value="P-loop_NTPase"/>
</dbReference>
<dbReference type="PROSITE" id="PS51710">
    <property type="entry name" value="G_OBG"/>
    <property type="match status" value="1"/>
</dbReference>
<evidence type="ECO:0000259" key="8">
    <source>
        <dbReference type="PROSITE" id="PS51880"/>
    </source>
</evidence>
<dbReference type="GO" id="GO:0046872">
    <property type="term" value="F:metal ion binding"/>
    <property type="evidence" value="ECO:0007669"/>
    <property type="project" value="UniProtKB-KW"/>
</dbReference>
<accession>A0A1M3KXL2</accession>
<dbReference type="GO" id="GO:0043023">
    <property type="term" value="F:ribosomal large subunit binding"/>
    <property type="evidence" value="ECO:0007669"/>
    <property type="project" value="UniProtKB-UniRule"/>
</dbReference>
<dbReference type="GO" id="GO:0016887">
    <property type="term" value="F:ATP hydrolysis activity"/>
    <property type="evidence" value="ECO:0007669"/>
    <property type="project" value="UniProtKB-UniRule"/>
</dbReference>
<comment type="similarity">
    <text evidence="6">Belongs to the TRAFAC class OBG-HflX-like GTPase superfamily. OBG GTPase family. YchF/OLA1 subfamily.</text>
</comment>
<keyword evidence="4 6" id="KW-0067">ATP-binding</keyword>
<protein>
    <recommendedName>
        <fullName evidence="6">Ribosome-binding ATPase YchF</fullName>
    </recommendedName>
</protein>
<dbReference type="Proteomes" id="UP000184233">
    <property type="component" value="Unassembled WGS sequence"/>
</dbReference>
<feature type="binding site" evidence="6">
    <location>
        <begin position="12"/>
        <end position="17"/>
    </location>
    <ligand>
        <name>ATP</name>
        <dbReference type="ChEBI" id="CHEBI:30616"/>
    </ligand>
</feature>
<dbReference type="InterPro" id="IPR031167">
    <property type="entry name" value="G_OBG"/>
</dbReference>
<dbReference type="GO" id="GO:0005737">
    <property type="term" value="C:cytoplasm"/>
    <property type="evidence" value="ECO:0007669"/>
    <property type="project" value="TreeGrafter"/>
</dbReference>
<evidence type="ECO:0000256" key="5">
    <source>
        <dbReference type="ARBA" id="ARBA00022842"/>
    </source>
</evidence>
<dbReference type="SUPFAM" id="SSF81271">
    <property type="entry name" value="TGS-like"/>
    <property type="match status" value="1"/>
</dbReference>
<dbReference type="Gene3D" id="3.40.50.300">
    <property type="entry name" value="P-loop containing nucleotide triphosphate hydrolases"/>
    <property type="match status" value="1"/>
</dbReference>
<dbReference type="InterPro" id="IPR004396">
    <property type="entry name" value="ATPase_YchF/OLA1"/>
</dbReference>
<dbReference type="InterPro" id="IPR041706">
    <property type="entry name" value="YchF_N"/>
</dbReference>
<dbReference type="PANTHER" id="PTHR23305:SF18">
    <property type="entry name" value="OBG-TYPE G DOMAIN-CONTAINING PROTEIN"/>
    <property type="match status" value="1"/>
</dbReference>
<dbReference type="NCBIfam" id="TIGR00092">
    <property type="entry name" value="redox-regulated ATPase YchF"/>
    <property type="match status" value="1"/>
</dbReference>
<evidence type="ECO:0000256" key="3">
    <source>
        <dbReference type="ARBA" id="ARBA00022741"/>
    </source>
</evidence>
<organism evidence="9 10">
    <name type="scientific">Candidatus Kapaibacterium thiocyanatum</name>
    <dbReference type="NCBI Taxonomy" id="1895771"/>
    <lineage>
        <taxon>Bacteria</taxon>
        <taxon>Pseudomonadati</taxon>
        <taxon>Candidatus Kapaibacteriota</taxon>
        <taxon>Candidatus Kapaibacteriia</taxon>
        <taxon>Candidatus Kapaibacteriales</taxon>
        <taxon>Candidatus Kapaibacteriaceae</taxon>
        <taxon>Candidatus Kapaibacterium</taxon>
    </lineage>
</organism>
<evidence type="ECO:0000313" key="10">
    <source>
        <dbReference type="Proteomes" id="UP000184233"/>
    </source>
</evidence>
<keyword evidence="3 6" id="KW-0547">Nucleotide-binding</keyword>
<dbReference type="CDD" id="cd01900">
    <property type="entry name" value="YchF"/>
    <property type="match status" value="1"/>
</dbReference>
<dbReference type="STRING" id="1895771.BGO89_11665"/>
<dbReference type="FunFam" id="1.10.150.300:FF:000001">
    <property type="entry name" value="Ribosome-binding ATPase YchF"/>
    <property type="match status" value="1"/>
</dbReference>
<evidence type="ECO:0000259" key="7">
    <source>
        <dbReference type="PROSITE" id="PS51710"/>
    </source>
</evidence>
<dbReference type="CDD" id="cd04867">
    <property type="entry name" value="TGS_YchF_OLA1"/>
    <property type="match status" value="1"/>
</dbReference>
<dbReference type="Gene3D" id="1.10.150.300">
    <property type="entry name" value="TGS-like domain"/>
    <property type="match status" value="1"/>
</dbReference>
<feature type="domain" description="OBG-type G" evidence="7">
    <location>
        <begin position="3"/>
        <end position="257"/>
    </location>
</feature>
<reference evidence="9 10" key="1">
    <citation type="submission" date="2016-09" db="EMBL/GenBank/DDBJ databases">
        <title>Genome-resolved meta-omics ties microbial dynamics to process performance in biotechnology for thiocyanate degradation.</title>
        <authorList>
            <person name="Kantor R.S."/>
            <person name="Huddy R.J."/>
            <person name="Iyer R."/>
            <person name="Thomas B.C."/>
            <person name="Brown C.T."/>
            <person name="Anantharaman K."/>
            <person name="Tringe S."/>
            <person name="Hettich R.L."/>
            <person name="Harrison S.T."/>
            <person name="Banfield J.F."/>
        </authorList>
    </citation>
    <scope>NUCLEOTIDE SEQUENCE [LARGE SCALE GENOMIC DNA]</scope>
    <source>
        <strain evidence="9">59-99</strain>
    </source>
</reference>
<dbReference type="PANTHER" id="PTHR23305">
    <property type="entry name" value="OBG GTPASE FAMILY"/>
    <property type="match status" value="1"/>
</dbReference>
<dbReference type="FunFam" id="3.10.20.30:FF:000001">
    <property type="entry name" value="Ribosome-binding ATPase YchF"/>
    <property type="match status" value="1"/>
</dbReference>
<dbReference type="InterPro" id="IPR006073">
    <property type="entry name" value="GTP-bd"/>
</dbReference>
<keyword evidence="2" id="KW-0479">Metal-binding</keyword>
<dbReference type="Gene3D" id="3.10.20.30">
    <property type="match status" value="1"/>
</dbReference>
<dbReference type="InterPro" id="IPR023192">
    <property type="entry name" value="TGS-like_dom_sf"/>
</dbReference>
<dbReference type="PRINTS" id="PR00326">
    <property type="entry name" value="GTP1OBG"/>
</dbReference>
<evidence type="ECO:0000256" key="1">
    <source>
        <dbReference type="ARBA" id="ARBA00001946"/>
    </source>
</evidence>
<dbReference type="GO" id="GO:0005524">
    <property type="term" value="F:ATP binding"/>
    <property type="evidence" value="ECO:0007669"/>
    <property type="project" value="UniProtKB-UniRule"/>
</dbReference>
<evidence type="ECO:0000256" key="4">
    <source>
        <dbReference type="ARBA" id="ARBA00022840"/>
    </source>
</evidence>
<evidence type="ECO:0000256" key="2">
    <source>
        <dbReference type="ARBA" id="ARBA00022723"/>
    </source>
</evidence>
<dbReference type="SUPFAM" id="SSF52540">
    <property type="entry name" value="P-loop containing nucleoside triphosphate hydrolases"/>
    <property type="match status" value="1"/>
</dbReference>